<organism evidence="1 2">
    <name type="scientific">Zunongwangia mangrovi</name>
    <dbReference type="NCBI Taxonomy" id="1334022"/>
    <lineage>
        <taxon>Bacteria</taxon>
        <taxon>Pseudomonadati</taxon>
        <taxon>Bacteroidota</taxon>
        <taxon>Flavobacteriia</taxon>
        <taxon>Flavobacteriales</taxon>
        <taxon>Flavobacteriaceae</taxon>
        <taxon>Zunongwangia</taxon>
    </lineage>
</organism>
<reference evidence="2" key="1">
    <citation type="submission" date="2016-10" db="EMBL/GenBank/DDBJ databases">
        <authorList>
            <person name="Varghese N."/>
            <person name="Submissions S."/>
        </authorList>
    </citation>
    <scope>NUCLEOTIDE SEQUENCE [LARGE SCALE GENOMIC DNA]</scope>
    <source>
        <strain evidence="2">DSM 24499</strain>
    </source>
</reference>
<dbReference type="STRING" id="1334022.SAMN04487907_105216"/>
<accession>A0A1I1KAU9</accession>
<keyword evidence="2" id="KW-1185">Reference proteome</keyword>
<proteinExistence type="predicted"/>
<evidence type="ECO:0000313" key="2">
    <source>
        <dbReference type="Proteomes" id="UP000199438"/>
    </source>
</evidence>
<name>A0A1I1KAU9_9FLAO</name>
<dbReference type="Proteomes" id="UP000199438">
    <property type="component" value="Unassembled WGS sequence"/>
</dbReference>
<sequence length="140" mass="16416">MYKRKNIKQGIKTISLTENPNWKNLINKTITKIIVLWDEIVSQKTSTYFVPMGVKKKITLPQTWQIEFGNEKLWISALELKEDGINSYWADHLTIFLIIVNKKNINLLRTLANKNVYNQLRLTLSQYSKFLAIFIQVVAM</sequence>
<gene>
    <name evidence="1" type="ORF">SAMN04487907_105216</name>
</gene>
<dbReference type="AlphaFoldDB" id="A0A1I1KAU9"/>
<evidence type="ECO:0000313" key="1">
    <source>
        <dbReference type="EMBL" id="SFC55808.1"/>
    </source>
</evidence>
<dbReference type="EMBL" id="FOKV01000005">
    <property type="protein sequence ID" value="SFC55808.1"/>
    <property type="molecule type" value="Genomic_DNA"/>
</dbReference>
<protein>
    <submittedName>
        <fullName evidence="1">Uncharacterized protein</fullName>
    </submittedName>
</protein>